<comment type="caution">
    <text evidence="3">The sequence shown here is derived from an EMBL/GenBank/DDBJ whole genome shotgun (WGS) entry which is preliminary data.</text>
</comment>
<dbReference type="InterPro" id="IPR006626">
    <property type="entry name" value="PbH1"/>
</dbReference>
<evidence type="ECO:0000313" key="4">
    <source>
        <dbReference type="Proteomes" id="UP000484858"/>
    </source>
</evidence>
<dbReference type="SUPFAM" id="SSF51126">
    <property type="entry name" value="Pectin lyase-like"/>
    <property type="match status" value="1"/>
</dbReference>
<dbReference type="InterPro" id="IPR011050">
    <property type="entry name" value="Pectin_lyase_fold/virulence"/>
</dbReference>
<dbReference type="InterPro" id="IPR024535">
    <property type="entry name" value="RHGA/B-epi-like_pectate_lyase"/>
</dbReference>
<keyword evidence="1" id="KW-0732">Signal</keyword>
<gene>
    <name evidence="3" type="ORF">NBRC3293_2477</name>
</gene>
<dbReference type="InterPro" id="IPR012334">
    <property type="entry name" value="Pectin_lyas_fold"/>
</dbReference>
<name>A0A829X572_GLUOY</name>
<dbReference type="AlphaFoldDB" id="A0A829X572"/>
<dbReference type="Gene3D" id="2.160.20.10">
    <property type="entry name" value="Single-stranded right-handed beta-helix, Pectin lyase-like"/>
    <property type="match status" value="1"/>
</dbReference>
<feature type="domain" description="Rhamnogalacturonase A/B/Epimerase-like pectate lyase" evidence="2">
    <location>
        <begin position="101"/>
        <end position="183"/>
    </location>
</feature>
<accession>A0A829X572</accession>
<organism evidence="3 4">
    <name type="scientific">Gluconobacter oxydans NBRC 3293</name>
    <dbReference type="NCBI Taxonomy" id="1315969"/>
    <lineage>
        <taxon>Bacteria</taxon>
        <taxon>Pseudomonadati</taxon>
        <taxon>Pseudomonadota</taxon>
        <taxon>Alphaproteobacteria</taxon>
        <taxon>Acetobacterales</taxon>
        <taxon>Acetobacteraceae</taxon>
        <taxon>Gluconobacter</taxon>
    </lineage>
</organism>
<reference evidence="3 4" key="1">
    <citation type="submission" date="2013-04" db="EMBL/GenBank/DDBJ databases">
        <title>Gluconobacter oxydans NBRC 3293 whole genome sequence.</title>
        <authorList>
            <person name="Matsutani M."/>
            <person name="Yakushi T."/>
            <person name="Matsushita K."/>
        </authorList>
    </citation>
    <scope>NUCLEOTIDE SEQUENCE [LARGE SCALE GENOMIC DNA]</scope>
    <source>
        <strain evidence="3 4">NBRC 3293</strain>
    </source>
</reference>
<feature type="chain" id="PRO_5033028946" description="Rhamnogalacturonase A/B/Epimerase-like pectate lyase domain-containing protein" evidence="1">
    <location>
        <begin position="19"/>
        <end position="590"/>
    </location>
</feature>
<dbReference type="Pfam" id="PF12708">
    <property type="entry name" value="Pect-lyase_RHGA_epim"/>
    <property type="match status" value="1"/>
</dbReference>
<evidence type="ECO:0000313" key="3">
    <source>
        <dbReference type="EMBL" id="GEM17980.1"/>
    </source>
</evidence>
<protein>
    <recommendedName>
        <fullName evidence="2">Rhamnogalacturonase A/B/Epimerase-like pectate lyase domain-containing protein</fullName>
    </recommendedName>
</protein>
<evidence type="ECO:0000259" key="2">
    <source>
        <dbReference type="Pfam" id="PF12708"/>
    </source>
</evidence>
<feature type="signal peptide" evidence="1">
    <location>
        <begin position="1"/>
        <end position="18"/>
    </location>
</feature>
<proteinExistence type="predicted"/>
<dbReference type="RefSeq" id="WP_172493435.1">
    <property type="nucleotide sequence ID" value="NZ_BARJ01000012.1"/>
</dbReference>
<dbReference type="SMART" id="SM00710">
    <property type="entry name" value="PbH1"/>
    <property type="match status" value="5"/>
</dbReference>
<evidence type="ECO:0000256" key="1">
    <source>
        <dbReference type="SAM" id="SignalP"/>
    </source>
</evidence>
<dbReference type="EMBL" id="BARJ01000012">
    <property type="protein sequence ID" value="GEM17980.1"/>
    <property type="molecule type" value="Genomic_DNA"/>
</dbReference>
<dbReference type="Proteomes" id="UP000484858">
    <property type="component" value="Unassembled WGS sequence"/>
</dbReference>
<sequence>MKRILFALTALLPVVVMAQSVPQMNRRVALDGPTGLNWAMSTKADAVSGVLTTPKENSGTYTGGNFSGGTATGTDTSVALEKAIGASVALTPALRHSQSYSVYDFGAKCDGTTDDAAAINAALAAAGKPGQGGTVMLGATAMCRFGSTLIVPDGVSFSGYGIHGSQIKPLAASFSPQVVVMGSNSRLSDFQLIAGASDIGYPAGGAVAISLSTSASPFMNTIEGVWIDGPCIGVDMAGNNNTVRSSYINFVTGGGGCYGIRVGHLTTKAGTTDPRILDTTIATDQSTSGRPDADLQVEDAGGLYLVNDDFLYAKRGTIIKPGANQYVTWLFGINTALGDTNGAGGLLIDTADSSAQVKGLEIAGSWTSNAQGPGVEIDNTAGGTIAGVHFRGHRAYTNAADGFDVAATVTDFVLDGSHLCGNGSTGSAILINSGGSKARITNNTISKACDGQTSNSTVGLNLSGNNAAIIATGNDFTGLDTPIATGGTNTSPGYEMVINSNIPTSTELLSIPNAASMNLYGAYEGYGINSSGTTVTDMSSAWNGRHVMLYSANPVTFSTGGTSGSAVCNNFTSTANVPIQASYYGCWYLK</sequence>